<gene>
    <name evidence="1" type="ORF">VFPPC_07891</name>
</gene>
<dbReference type="OrthoDB" id="4867305at2759"/>
<dbReference type="KEGG" id="pchm:VFPPC_07891"/>
<comment type="caution">
    <text evidence="1">The sequence shown here is derived from an EMBL/GenBank/DDBJ whole genome shotgun (WGS) entry which is preliminary data.</text>
</comment>
<evidence type="ECO:0000313" key="2">
    <source>
        <dbReference type="Proteomes" id="UP000078397"/>
    </source>
</evidence>
<protein>
    <submittedName>
        <fullName evidence="1">Uncharacterized protein</fullName>
    </submittedName>
</protein>
<name>A0A179FMM5_METCM</name>
<dbReference type="RefSeq" id="XP_018143410.1">
    <property type="nucleotide sequence ID" value="XM_018286683.1"/>
</dbReference>
<reference evidence="1 2" key="1">
    <citation type="journal article" date="2016" name="PLoS Pathog.">
        <title>Biosynthesis of antibiotic leucinostatins in bio-control fungus Purpureocillium lilacinum and their inhibition on phytophthora revealed by genome mining.</title>
        <authorList>
            <person name="Wang G."/>
            <person name="Liu Z."/>
            <person name="Lin R."/>
            <person name="Li E."/>
            <person name="Mao Z."/>
            <person name="Ling J."/>
            <person name="Yang Y."/>
            <person name="Yin W.B."/>
            <person name="Xie B."/>
        </authorList>
    </citation>
    <scope>NUCLEOTIDE SEQUENCE [LARGE SCALE GENOMIC DNA]</scope>
    <source>
        <strain evidence="1">170</strain>
    </source>
</reference>
<dbReference type="AlphaFoldDB" id="A0A179FMM5"/>
<dbReference type="EMBL" id="LSBJ02000004">
    <property type="protein sequence ID" value="OAQ66323.1"/>
    <property type="molecule type" value="Genomic_DNA"/>
</dbReference>
<dbReference type="GeneID" id="28850677"/>
<accession>A0A179FMM5</accession>
<sequence length="279" mass="30533">MSKARLAPALQVFQTLQRYPIIRPRRQPDVPIGCVSPSLSAQTTQQSILSLYHDLGVLVFAGCSASQTERIGDILRQVVNWGGPGGTITSLTAGQYTHKRVDELPARDLHDTLDEARPGQIKPDAILKMASSRFRQLLQKQIDAVPDLDKVSFQEMQVIIPGTPAPSGTILPAETGPRSLKLDSYATVGVDRDSGHAVGEIRFFAVGTGDYVGAAGIDYRLVQVDGGKVVPLWGHGRLDKRRGLSTQVQRERLDDVTGLLGKLWELEREVWAHRAEGLE</sequence>
<evidence type="ECO:0000313" key="1">
    <source>
        <dbReference type="EMBL" id="OAQ66323.1"/>
    </source>
</evidence>
<keyword evidence="2" id="KW-1185">Reference proteome</keyword>
<proteinExistence type="predicted"/>
<dbReference type="Proteomes" id="UP000078397">
    <property type="component" value="Unassembled WGS sequence"/>
</dbReference>
<organism evidence="1 2">
    <name type="scientific">Pochonia chlamydosporia 170</name>
    <dbReference type="NCBI Taxonomy" id="1380566"/>
    <lineage>
        <taxon>Eukaryota</taxon>
        <taxon>Fungi</taxon>
        <taxon>Dikarya</taxon>
        <taxon>Ascomycota</taxon>
        <taxon>Pezizomycotina</taxon>
        <taxon>Sordariomycetes</taxon>
        <taxon>Hypocreomycetidae</taxon>
        <taxon>Hypocreales</taxon>
        <taxon>Clavicipitaceae</taxon>
        <taxon>Pochonia</taxon>
    </lineage>
</organism>